<dbReference type="InterPro" id="IPR044822">
    <property type="entry name" value="Myb_DNA-bind_4"/>
</dbReference>
<dbReference type="InParanoid" id="A0A7E5VBU9"/>
<dbReference type="KEGG" id="tnl:113492497"/>
<dbReference type="AlphaFoldDB" id="A0A7E5VBU9"/>
<feature type="domain" description="Myb/SANT-like DNA-binding" evidence="1">
    <location>
        <begin position="35"/>
        <end position="118"/>
    </location>
</feature>
<dbReference type="Proteomes" id="UP000322000">
    <property type="component" value="Chromosome 4"/>
</dbReference>
<gene>
    <name evidence="3" type="primary">LOC113492497</name>
</gene>
<proteinExistence type="predicted"/>
<evidence type="ECO:0000313" key="2">
    <source>
        <dbReference type="Proteomes" id="UP000322000"/>
    </source>
</evidence>
<reference evidence="3" key="1">
    <citation type="submission" date="2025-08" db="UniProtKB">
        <authorList>
            <consortium name="RefSeq"/>
        </authorList>
    </citation>
    <scope>IDENTIFICATION</scope>
</reference>
<protein>
    <submittedName>
        <fullName evidence="3">Uncharacterized protein LOC113492497</fullName>
    </submittedName>
</protein>
<evidence type="ECO:0000313" key="3">
    <source>
        <dbReference type="RefSeq" id="XP_026725774.1"/>
    </source>
</evidence>
<evidence type="ECO:0000259" key="1">
    <source>
        <dbReference type="Pfam" id="PF13837"/>
    </source>
</evidence>
<organism evidence="2 3">
    <name type="scientific">Trichoplusia ni</name>
    <name type="common">Cabbage looper</name>
    <dbReference type="NCBI Taxonomy" id="7111"/>
    <lineage>
        <taxon>Eukaryota</taxon>
        <taxon>Metazoa</taxon>
        <taxon>Ecdysozoa</taxon>
        <taxon>Arthropoda</taxon>
        <taxon>Hexapoda</taxon>
        <taxon>Insecta</taxon>
        <taxon>Pterygota</taxon>
        <taxon>Neoptera</taxon>
        <taxon>Endopterygota</taxon>
        <taxon>Lepidoptera</taxon>
        <taxon>Glossata</taxon>
        <taxon>Ditrysia</taxon>
        <taxon>Noctuoidea</taxon>
        <taxon>Noctuidae</taxon>
        <taxon>Plusiinae</taxon>
        <taxon>Trichoplusia</taxon>
    </lineage>
</organism>
<name>A0A7E5VBU9_TRINI</name>
<dbReference type="Pfam" id="PF13837">
    <property type="entry name" value="Myb_DNA-bind_4"/>
    <property type="match status" value="1"/>
</dbReference>
<keyword evidence="2" id="KW-1185">Reference proteome</keyword>
<sequence>MSAEPVEYLETEEVYMQINPGEIMETEGAGEEADDHWEHSSIKTLLSLYLQNVDKFRNPKVKKKNVWVDISNVVGKGPDSCDKKYRNLKQTYVRLLKKKKQNEVVVVKWPYFEVFEQIYNINGEYQPEIQQRIQDGSAESAAQALLSISEQYPSTYEPDQIQDFGEPSNGQSEETKRKLNRKRTTDFRKITLEMRNRQRTVEEKLDRLINIVQESNSIQRERNRLFQQFLDSLNQNT</sequence>
<accession>A0A7E5VBU9</accession>
<dbReference type="GeneID" id="113492497"/>
<dbReference type="RefSeq" id="XP_026725774.1">
    <property type="nucleotide sequence ID" value="XM_026869973.1"/>
</dbReference>